<keyword evidence="8" id="KW-0234">DNA repair</keyword>
<comment type="similarity">
    <text evidence="3">Belongs to the MMS22 family. MMS22L subfamily.</text>
</comment>
<dbReference type="PANTHER" id="PTHR28547">
    <property type="entry name" value="PROTEIN MMS22-LIKE"/>
    <property type="match status" value="1"/>
</dbReference>
<dbReference type="Pfam" id="PF14910">
    <property type="entry name" value="MMS22L_N"/>
    <property type="match status" value="1"/>
</dbReference>
<evidence type="ECO:0000313" key="13">
    <source>
        <dbReference type="EMBL" id="KAK3084713.1"/>
    </source>
</evidence>
<organism evidence="13 14">
    <name type="scientific">Pinctada imbricata</name>
    <name type="common">Atlantic pearl-oyster</name>
    <name type="synonym">Pinctada martensii</name>
    <dbReference type="NCBI Taxonomy" id="66713"/>
    <lineage>
        <taxon>Eukaryota</taxon>
        <taxon>Metazoa</taxon>
        <taxon>Spiralia</taxon>
        <taxon>Lophotrochozoa</taxon>
        <taxon>Mollusca</taxon>
        <taxon>Bivalvia</taxon>
        <taxon>Autobranchia</taxon>
        <taxon>Pteriomorphia</taxon>
        <taxon>Pterioida</taxon>
        <taxon>Pterioidea</taxon>
        <taxon>Pteriidae</taxon>
        <taxon>Pinctada</taxon>
    </lineage>
</organism>
<evidence type="ECO:0000256" key="9">
    <source>
        <dbReference type="ARBA" id="ARBA00023242"/>
    </source>
</evidence>
<dbReference type="GO" id="GO:0031297">
    <property type="term" value="P:replication fork processing"/>
    <property type="evidence" value="ECO:0007669"/>
    <property type="project" value="InterPro"/>
</dbReference>
<evidence type="ECO:0000256" key="10">
    <source>
        <dbReference type="ARBA" id="ARBA00033326"/>
    </source>
</evidence>
<reference evidence="13" key="1">
    <citation type="submission" date="2019-08" db="EMBL/GenBank/DDBJ databases">
        <title>The improved chromosome-level genome for the pearl oyster Pinctada fucata martensii using PacBio sequencing and Hi-C.</title>
        <authorList>
            <person name="Zheng Z."/>
        </authorList>
    </citation>
    <scope>NUCLEOTIDE SEQUENCE</scope>
    <source>
        <strain evidence="13">ZZ-2019</strain>
        <tissue evidence="13">Adductor muscle</tissue>
    </source>
</reference>
<dbReference type="InterPro" id="IPR029425">
    <property type="entry name" value="MMS22L_N"/>
</dbReference>
<evidence type="ECO:0000256" key="5">
    <source>
        <dbReference type="ARBA" id="ARBA00022454"/>
    </source>
</evidence>
<dbReference type="Proteomes" id="UP001186944">
    <property type="component" value="Unassembled WGS sequence"/>
</dbReference>
<evidence type="ECO:0000256" key="4">
    <source>
        <dbReference type="ARBA" id="ARBA00021061"/>
    </source>
</evidence>
<accession>A0AA89BW31</accession>
<dbReference type="InterPro" id="IPR029424">
    <property type="entry name" value="MMS22L_C"/>
</dbReference>
<dbReference type="PANTHER" id="PTHR28547:SF1">
    <property type="entry name" value="PROTEIN MMS22-LIKE"/>
    <property type="match status" value="1"/>
</dbReference>
<dbReference type="Pfam" id="PF14911">
    <property type="entry name" value="MMS22L_C"/>
    <property type="match status" value="1"/>
</dbReference>
<keyword evidence="14" id="KW-1185">Reference proteome</keyword>
<name>A0AA89BW31_PINIB</name>
<dbReference type="InterPro" id="IPR042320">
    <property type="entry name" value="MMS22-like"/>
</dbReference>
<keyword evidence="5" id="KW-0158">Chromosome</keyword>
<comment type="caution">
    <text evidence="13">The sequence shown here is derived from an EMBL/GenBank/DDBJ whole genome shotgun (WGS) entry which is preliminary data.</text>
</comment>
<evidence type="ECO:0000313" key="14">
    <source>
        <dbReference type="Proteomes" id="UP001186944"/>
    </source>
</evidence>
<feature type="domain" description="Protein MMS22-like N-terminal" evidence="11">
    <location>
        <begin position="46"/>
        <end position="185"/>
    </location>
</feature>
<dbReference type="AlphaFoldDB" id="A0AA89BW31"/>
<sequence>MWDYFYRKLVSFICSQCSKLRLNWSHLRLKIWFYDLNLNELTNSPNDTSFQMFVGLLCNNLKMSLKVGSMQEWKQMKGRLECMPHFIVVLFRVYSKFHQRRIQELREAGLHNFCVLFISLALTADIEDVGNKMCGFCEMVELGPQASGRKLMAWRGMFAIAMEYVHRKMDITSIAEKLVTDFNKICSCMLNLEDVRSIFLAGDMDLPTDSDTRAFFHFLKAIQAAHTKIQGWKERIELRDKVMQYFCDMPRLISPVIQSLQPSDVLSNMYAVVGYIVKCCAPLIFIESKPDCPLPSLINSMVVPHTLLNTEKAVSPVFLNVVREHLHQFVIGLSKLDYRKAPYLQRRLGDIVYIYLPKFWVSLRESFSSKPTEAAVNFREFIVEIVRDKFLMGAPLFLPAHHHMALMFLKELVKRSTKKDAIATCRDCRVILYGVMKVHMLTETVSVQNVCHYLIQQYTESVLQCGNQADRLVWEYSRDAITESLAKFVRDYKKTHLDNVIKTLERIPVSCREFVQSVSKQVQHHIVEHESYRGVGADSKLRTSYIRLVRHFGFESADRG</sequence>
<gene>
    <name evidence="13" type="ORF">FSP39_017910</name>
</gene>
<evidence type="ECO:0000256" key="1">
    <source>
        <dbReference type="ARBA" id="ARBA00004123"/>
    </source>
</evidence>
<evidence type="ECO:0000256" key="7">
    <source>
        <dbReference type="ARBA" id="ARBA00022853"/>
    </source>
</evidence>
<keyword evidence="6" id="KW-0227">DNA damage</keyword>
<comment type="subcellular location">
    <subcellularLocation>
        <location evidence="2">Chromosome</location>
    </subcellularLocation>
    <subcellularLocation>
        <location evidence="1">Nucleus</location>
    </subcellularLocation>
</comment>
<evidence type="ECO:0000256" key="8">
    <source>
        <dbReference type="ARBA" id="ARBA00023204"/>
    </source>
</evidence>
<keyword evidence="9" id="KW-0539">Nucleus</keyword>
<evidence type="ECO:0000259" key="12">
    <source>
        <dbReference type="Pfam" id="PF14911"/>
    </source>
</evidence>
<dbReference type="GO" id="GO:0000724">
    <property type="term" value="P:double-strand break repair via homologous recombination"/>
    <property type="evidence" value="ECO:0007669"/>
    <property type="project" value="InterPro"/>
</dbReference>
<evidence type="ECO:0000256" key="6">
    <source>
        <dbReference type="ARBA" id="ARBA00022763"/>
    </source>
</evidence>
<protein>
    <recommendedName>
        <fullName evidence="4">Protein MMS22-like</fullName>
    </recommendedName>
    <alternativeName>
        <fullName evidence="10">Methyl methanesulfonate-sensitivity protein 22-like</fullName>
    </alternativeName>
</protein>
<keyword evidence="7" id="KW-0156">Chromatin regulator</keyword>
<dbReference type="GO" id="GO:0043596">
    <property type="term" value="C:nuclear replication fork"/>
    <property type="evidence" value="ECO:0007669"/>
    <property type="project" value="TreeGrafter"/>
</dbReference>
<evidence type="ECO:0000259" key="11">
    <source>
        <dbReference type="Pfam" id="PF14910"/>
    </source>
</evidence>
<proteinExistence type="inferred from homology"/>
<dbReference type="GO" id="GO:0006325">
    <property type="term" value="P:chromatin organization"/>
    <property type="evidence" value="ECO:0007669"/>
    <property type="project" value="UniProtKB-KW"/>
</dbReference>
<evidence type="ECO:0000256" key="2">
    <source>
        <dbReference type="ARBA" id="ARBA00004286"/>
    </source>
</evidence>
<dbReference type="EMBL" id="VSWD01000013">
    <property type="protein sequence ID" value="KAK3084713.1"/>
    <property type="molecule type" value="Genomic_DNA"/>
</dbReference>
<evidence type="ECO:0000256" key="3">
    <source>
        <dbReference type="ARBA" id="ARBA00006585"/>
    </source>
</evidence>
<feature type="domain" description="MMS22-like C-terminal" evidence="12">
    <location>
        <begin position="188"/>
        <end position="551"/>
    </location>
</feature>